<dbReference type="GO" id="GO:0005778">
    <property type="term" value="C:peroxisomal membrane"/>
    <property type="evidence" value="ECO:0007669"/>
    <property type="project" value="UniProtKB-SubCell"/>
</dbReference>
<evidence type="ECO:0000256" key="5">
    <source>
        <dbReference type="ARBA" id="ARBA00022703"/>
    </source>
</evidence>
<keyword evidence="5" id="KW-0053">Apoptosis</keyword>
<dbReference type="PANTHER" id="PTHR13247:SF0">
    <property type="entry name" value="MITOCHONDRIAL FISSION 1 PROTEIN"/>
    <property type="match status" value="1"/>
</dbReference>
<keyword evidence="8" id="KW-0496">Mitochondrion</keyword>
<evidence type="ECO:0000256" key="7">
    <source>
        <dbReference type="ARBA" id="ARBA00022989"/>
    </source>
</evidence>
<evidence type="ECO:0000313" key="12">
    <source>
        <dbReference type="EMBL" id="CAJ0610036.1"/>
    </source>
</evidence>
<dbReference type="PANTHER" id="PTHR13247">
    <property type="entry name" value="TETRATRICOPEPTIDE REPEAT PROTEIN 11 TPR REPEAT PROTEIN 11"/>
    <property type="match status" value="1"/>
</dbReference>
<dbReference type="Pfam" id="PF14853">
    <property type="entry name" value="Fis1_TPR_C"/>
    <property type="match status" value="1"/>
</dbReference>
<dbReference type="GO" id="GO:0000266">
    <property type="term" value="P:mitochondrial fission"/>
    <property type="evidence" value="ECO:0007669"/>
    <property type="project" value="InterPro"/>
</dbReference>
<dbReference type="InterPro" id="IPR011990">
    <property type="entry name" value="TPR-like_helical_dom_sf"/>
</dbReference>
<dbReference type="Proteomes" id="UP001176961">
    <property type="component" value="Unassembled WGS sequence"/>
</dbReference>
<evidence type="ECO:0000256" key="8">
    <source>
        <dbReference type="ARBA" id="ARBA00023128"/>
    </source>
</evidence>
<evidence type="ECO:0000256" key="9">
    <source>
        <dbReference type="ARBA" id="ARBA00023136"/>
    </source>
</evidence>
<organism evidence="12 13">
    <name type="scientific">Cylicocyclus nassatus</name>
    <name type="common">Nematode worm</name>
    <dbReference type="NCBI Taxonomy" id="53992"/>
    <lineage>
        <taxon>Eukaryota</taxon>
        <taxon>Metazoa</taxon>
        <taxon>Ecdysozoa</taxon>
        <taxon>Nematoda</taxon>
        <taxon>Chromadorea</taxon>
        <taxon>Rhabditida</taxon>
        <taxon>Rhabditina</taxon>
        <taxon>Rhabditomorpha</taxon>
        <taxon>Strongyloidea</taxon>
        <taxon>Strongylidae</taxon>
        <taxon>Cylicocyclus</taxon>
    </lineage>
</organism>
<feature type="transmembrane region" description="Helical" evidence="11">
    <location>
        <begin position="163"/>
        <end position="186"/>
    </location>
</feature>
<comment type="subcellular location">
    <subcellularLocation>
        <location evidence="2">Mitochondrion outer membrane</location>
        <topology evidence="2">Single-pass membrane protein</topology>
    </subcellularLocation>
    <subcellularLocation>
        <location evidence="1">Peroxisome membrane</location>
        <topology evidence="1">Single-pass membrane protein</topology>
    </subcellularLocation>
</comment>
<accession>A0AA36HFW3</accession>
<dbReference type="CDD" id="cd12212">
    <property type="entry name" value="Fis1"/>
    <property type="match status" value="1"/>
</dbReference>
<proteinExistence type="inferred from homology"/>
<keyword evidence="13" id="KW-1185">Reference proteome</keyword>
<dbReference type="InterPro" id="IPR016543">
    <property type="entry name" value="Fis1"/>
</dbReference>
<dbReference type="InterPro" id="IPR033745">
    <property type="entry name" value="Fis1_cytosol"/>
</dbReference>
<gene>
    <name evidence="12" type="ORF">CYNAS_LOCUS22019</name>
</gene>
<evidence type="ECO:0000256" key="1">
    <source>
        <dbReference type="ARBA" id="ARBA00004549"/>
    </source>
</evidence>
<dbReference type="Pfam" id="PF14852">
    <property type="entry name" value="Fis1_TPR_N"/>
    <property type="match status" value="1"/>
</dbReference>
<keyword evidence="6" id="KW-1000">Mitochondrion outer membrane</keyword>
<evidence type="ECO:0000256" key="6">
    <source>
        <dbReference type="ARBA" id="ARBA00022787"/>
    </source>
</evidence>
<keyword evidence="10" id="KW-0576">Peroxisome</keyword>
<evidence type="ECO:0008006" key="14">
    <source>
        <dbReference type="Google" id="ProtNLM"/>
    </source>
</evidence>
<evidence type="ECO:0000256" key="10">
    <source>
        <dbReference type="ARBA" id="ARBA00023140"/>
    </source>
</evidence>
<keyword evidence="4 11" id="KW-0812">Transmembrane</keyword>
<name>A0AA36HFW3_CYLNA</name>
<keyword evidence="9 11" id="KW-0472">Membrane</keyword>
<dbReference type="InterPro" id="IPR028061">
    <property type="entry name" value="Fis1_TPR_C"/>
</dbReference>
<dbReference type="GO" id="GO:0000422">
    <property type="term" value="P:autophagy of mitochondrion"/>
    <property type="evidence" value="ECO:0007669"/>
    <property type="project" value="TreeGrafter"/>
</dbReference>
<evidence type="ECO:0000256" key="11">
    <source>
        <dbReference type="SAM" id="Phobius"/>
    </source>
</evidence>
<evidence type="ECO:0000256" key="4">
    <source>
        <dbReference type="ARBA" id="ARBA00022692"/>
    </source>
</evidence>
<dbReference type="SUPFAM" id="SSF48452">
    <property type="entry name" value="TPR-like"/>
    <property type="match status" value="1"/>
</dbReference>
<dbReference type="GO" id="GO:0005741">
    <property type="term" value="C:mitochondrial outer membrane"/>
    <property type="evidence" value="ECO:0007669"/>
    <property type="project" value="UniProtKB-SubCell"/>
</dbReference>
<evidence type="ECO:0000313" key="13">
    <source>
        <dbReference type="Proteomes" id="UP001176961"/>
    </source>
</evidence>
<dbReference type="GO" id="GO:0016559">
    <property type="term" value="P:peroxisome fission"/>
    <property type="evidence" value="ECO:0007669"/>
    <property type="project" value="TreeGrafter"/>
</dbReference>
<reference evidence="12" key="1">
    <citation type="submission" date="2023-07" db="EMBL/GenBank/DDBJ databases">
        <authorList>
            <consortium name="CYATHOMIX"/>
        </authorList>
    </citation>
    <scope>NUCLEOTIDE SEQUENCE</scope>
    <source>
        <strain evidence="12">N/A</strain>
    </source>
</reference>
<dbReference type="InterPro" id="IPR028058">
    <property type="entry name" value="Fis1_TPR_N"/>
</dbReference>
<dbReference type="FunFam" id="1.25.40.10:FF:000147">
    <property type="entry name" value="Mitochondrial fission 1 protein"/>
    <property type="match status" value="1"/>
</dbReference>
<evidence type="ECO:0000256" key="3">
    <source>
        <dbReference type="ARBA" id="ARBA00008937"/>
    </source>
</evidence>
<comment type="caution">
    <text evidence="12">The sequence shown here is derived from an EMBL/GenBank/DDBJ whole genome shotgun (WGS) entry which is preliminary data.</text>
</comment>
<keyword evidence="7 11" id="KW-1133">Transmembrane helix</keyword>
<dbReference type="EMBL" id="CATQJL010000326">
    <property type="protein sequence ID" value="CAJ0610036.1"/>
    <property type="molecule type" value="Genomic_DNA"/>
</dbReference>
<protein>
    <recommendedName>
        <fullName evidence="14">Mitochondrial fission 1 protein</fullName>
    </recommendedName>
</protein>
<evidence type="ECO:0000256" key="2">
    <source>
        <dbReference type="ARBA" id="ARBA00004572"/>
    </source>
</evidence>
<dbReference type="GO" id="GO:0043653">
    <property type="term" value="P:mitochondrial fragmentation involved in apoptotic process"/>
    <property type="evidence" value="ECO:0007669"/>
    <property type="project" value="TreeGrafter"/>
</dbReference>
<dbReference type="AlphaFoldDB" id="A0AA36HFW3"/>
<sequence>MKPSLKTPELFVLAKCGLSLRCYSKNGTDGRTPTAEMIMDVESILDERVDQYDLERFREAYETQCRRGPPSALATFNYGTALIRSTKQDVAEGINLLEKLLREEPDDVNKRDYVYFLALANARMRNYDRALAYIDILLAAETHNRQASQLRDIIEKRMKKDGLLGLAVIGGGALLVTGIVAALFSARR</sequence>
<dbReference type="Gene3D" id="1.25.40.10">
    <property type="entry name" value="Tetratricopeptide repeat domain"/>
    <property type="match status" value="1"/>
</dbReference>
<comment type="similarity">
    <text evidence="3">Belongs to the FIS1 family.</text>
</comment>